<evidence type="ECO:0000313" key="10">
    <source>
        <dbReference type="Proteomes" id="UP000398389"/>
    </source>
</evidence>
<dbReference type="InterPro" id="IPR036291">
    <property type="entry name" value="NAD(P)-bd_dom_sf"/>
</dbReference>
<evidence type="ECO:0000256" key="6">
    <source>
        <dbReference type="ARBA" id="ARBA00047561"/>
    </source>
</evidence>
<accession>A0A5E8BQD7</accession>
<dbReference type="Gene3D" id="3.30.160.110">
    <property type="entry name" value="Siroheme synthase, domain 2"/>
    <property type="match status" value="1"/>
</dbReference>
<dbReference type="RefSeq" id="XP_031853801.1">
    <property type="nucleotide sequence ID" value="XM_031997910.1"/>
</dbReference>
<gene>
    <name evidence="9" type="ORF">SAPINGB_P003192</name>
</gene>
<evidence type="ECO:0000259" key="7">
    <source>
        <dbReference type="Pfam" id="PF14823"/>
    </source>
</evidence>
<keyword evidence="5" id="KW-0627">Porphyrin biosynthesis</keyword>
<evidence type="ECO:0000256" key="3">
    <source>
        <dbReference type="ARBA" id="ARBA00023002"/>
    </source>
</evidence>
<dbReference type="SUPFAM" id="SSF51735">
    <property type="entry name" value="NAD(P)-binding Rossmann-fold domains"/>
    <property type="match status" value="1"/>
</dbReference>
<keyword evidence="4" id="KW-0520">NAD</keyword>
<evidence type="ECO:0000259" key="8">
    <source>
        <dbReference type="Pfam" id="PF14824"/>
    </source>
</evidence>
<evidence type="ECO:0000313" key="9">
    <source>
        <dbReference type="EMBL" id="VVT51725.1"/>
    </source>
</evidence>
<dbReference type="InterPro" id="IPR028281">
    <property type="entry name" value="Sirohaem_synthase_central"/>
</dbReference>
<dbReference type="AlphaFoldDB" id="A0A5E8BQD7"/>
<dbReference type="InterPro" id="IPR006367">
    <property type="entry name" value="Sirohaem_synthase_N"/>
</dbReference>
<comment type="catalytic activity">
    <reaction evidence="6">
        <text>precorrin-2 + NAD(+) = sirohydrochlorin + NADH + 2 H(+)</text>
        <dbReference type="Rhea" id="RHEA:15613"/>
        <dbReference type="ChEBI" id="CHEBI:15378"/>
        <dbReference type="ChEBI" id="CHEBI:57540"/>
        <dbReference type="ChEBI" id="CHEBI:57945"/>
        <dbReference type="ChEBI" id="CHEBI:58351"/>
        <dbReference type="ChEBI" id="CHEBI:58827"/>
        <dbReference type="EC" id="1.3.1.76"/>
    </reaction>
</comment>
<dbReference type="Pfam" id="PF13241">
    <property type="entry name" value="NAD_binding_7"/>
    <property type="match status" value="1"/>
</dbReference>
<protein>
    <recommendedName>
        <fullName evidence="2">precorrin-2 dehydrogenase</fullName>
        <ecNumber evidence="2">1.3.1.76</ecNumber>
    </recommendedName>
</protein>
<dbReference type="EMBL" id="CABVLU010000002">
    <property type="protein sequence ID" value="VVT51725.1"/>
    <property type="molecule type" value="Genomic_DNA"/>
</dbReference>
<organism evidence="9 10">
    <name type="scientific">Magnusiomyces paraingens</name>
    <dbReference type="NCBI Taxonomy" id="2606893"/>
    <lineage>
        <taxon>Eukaryota</taxon>
        <taxon>Fungi</taxon>
        <taxon>Dikarya</taxon>
        <taxon>Ascomycota</taxon>
        <taxon>Saccharomycotina</taxon>
        <taxon>Dipodascomycetes</taxon>
        <taxon>Dipodascales</taxon>
        <taxon>Dipodascaceae</taxon>
        <taxon>Magnusiomyces</taxon>
    </lineage>
</organism>
<reference evidence="9 10" key="1">
    <citation type="submission" date="2019-09" db="EMBL/GenBank/DDBJ databases">
        <authorList>
            <person name="Brejova B."/>
        </authorList>
    </citation>
    <scope>NUCLEOTIDE SEQUENCE [LARGE SCALE GENOMIC DNA]</scope>
</reference>
<dbReference type="OrthoDB" id="1721126at2759"/>
<feature type="domain" description="Siroheme biosynthesis protein Met8 C-terminal" evidence="7">
    <location>
        <begin position="168"/>
        <end position="238"/>
    </location>
</feature>
<dbReference type="InterPro" id="IPR028161">
    <property type="entry name" value="Met8-like"/>
</dbReference>
<evidence type="ECO:0000256" key="1">
    <source>
        <dbReference type="ARBA" id="ARBA00005010"/>
    </source>
</evidence>
<dbReference type="GO" id="GO:0019354">
    <property type="term" value="P:siroheme biosynthetic process"/>
    <property type="evidence" value="ECO:0007669"/>
    <property type="project" value="UniProtKB-UniPathway"/>
</dbReference>
<dbReference type="Pfam" id="PF14824">
    <property type="entry name" value="Sirohm_synth_M"/>
    <property type="match status" value="1"/>
</dbReference>
<comment type="pathway">
    <text evidence="1">Porphyrin-containing compound metabolism; siroheme biosynthesis; sirohydrochlorin from precorrin-2: step 1/1.</text>
</comment>
<dbReference type="Gene3D" id="1.10.3280.10">
    <property type="entry name" value="Siroheme synthase, domain 3"/>
    <property type="match status" value="1"/>
</dbReference>
<dbReference type="Proteomes" id="UP000398389">
    <property type="component" value="Unassembled WGS sequence"/>
</dbReference>
<evidence type="ECO:0000256" key="4">
    <source>
        <dbReference type="ARBA" id="ARBA00023027"/>
    </source>
</evidence>
<dbReference type="Gene3D" id="3.40.50.720">
    <property type="entry name" value="NAD(P)-binding Rossmann-like Domain"/>
    <property type="match status" value="1"/>
</dbReference>
<dbReference type="UniPathway" id="UPA00262">
    <property type="reaction ID" value="UER00222"/>
</dbReference>
<evidence type="ECO:0000256" key="2">
    <source>
        <dbReference type="ARBA" id="ARBA00012400"/>
    </source>
</evidence>
<feature type="domain" description="Siroheme synthase central" evidence="8">
    <location>
        <begin position="135"/>
        <end position="161"/>
    </location>
</feature>
<dbReference type="PANTHER" id="PTHR35330">
    <property type="entry name" value="SIROHEME BIOSYNTHESIS PROTEIN MET8"/>
    <property type="match status" value="1"/>
</dbReference>
<dbReference type="NCBIfam" id="TIGR01470">
    <property type="entry name" value="cysG_Nterm"/>
    <property type="match status" value="1"/>
</dbReference>
<name>A0A5E8BQD7_9ASCO</name>
<dbReference type="GO" id="GO:0004325">
    <property type="term" value="F:ferrochelatase activity"/>
    <property type="evidence" value="ECO:0007669"/>
    <property type="project" value="InterPro"/>
</dbReference>
<dbReference type="GeneID" id="43582010"/>
<keyword evidence="10" id="KW-1185">Reference proteome</keyword>
<dbReference type="PANTHER" id="PTHR35330:SF1">
    <property type="entry name" value="SIROHEME BIOSYNTHESIS PROTEIN MET8"/>
    <property type="match status" value="1"/>
</dbReference>
<dbReference type="EC" id="1.3.1.76" evidence="2"/>
<sequence length="241" mass="26177">MNVLPGGSLIIAWQVKSRPVLVVGGGDVACGRVSSLLSADAVVTVVAPALPNDDLRAYIESHPTITYINITVTQDSIKDLLSGPDGPLYSMVLTAIDAPDISRAIHAECKRVGIPVNIADVPPLCDFYFASTIRRGPLQVAVSTGGSAPRLARRIRLDIERGVDSLGDIEKAIENTAVLRAKLRVLTDNKPELHKTDQEKIRSRMQWMSRVCDSLSYTQLAQLKESLMDTMVSAYPNDPIM</sequence>
<keyword evidence="3" id="KW-0560">Oxidoreductase</keyword>
<dbReference type="GO" id="GO:0043115">
    <property type="term" value="F:precorrin-2 dehydrogenase activity"/>
    <property type="evidence" value="ECO:0007669"/>
    <property type="project" value="UniProtKB-EC"/>
</dbReference>
<dbReference type="InterPro" id="IPR028162">
    <property type="entry name" value="Met8_C"/>
</dbReference>
<proteinExistence type="predicted"/>
<dbReference type="Pfam" id="PF14823">
    <property type="entry name" value="Sirohm_synth_C"/>
    <property type="match status" value="1"/>
</dbReference>
<evidence type="ECO:0000256" key="5">
    <source>
        <dbReference type="ARBA" id="ARBA00023244"/>
    </source>
</evidence>
<dbReference type="SUPFAM" id="SSF75615">
    <property type="entry name" value="Siroheme synthase middle domains-like"/>
    <property type="match status" value="1"/>
</dbReference>